<dbReference type="RefSeq" id="WP_073615405.1">
    <property type="nucleotide sequence ID" value="NZ_FRFE01000024.1"/>
</dbReference>
<accession>A0A1M7YFG1</accession>
<dbReference type="EMBL" id="FRFE01000024">
    <property type="protein sequence ID" value="SHO51360.1"/>
    <property type="molecule type" value="Genomic_DNA"/>
</dbReference>
<feature type="signal peptide" evidence="2">
    <location>
        <begin position="1"/>
        <end position="25"/>
    </location>
</feature>
<organism evidence="3 4">
    <name type="scientific">Desulfopila aestuarii DSM 18488</name>
    <dbReference type="NCBI Taxonomy" id="1121416"/>
    <lineage>
        <taxon>Bacteria</taxon>
        <taxon>Pseudomonadati</taxon>
        <taxon>Thermodesulfobacteriota</taxon>
        <taxon>Desulfobulbia</taxon>
        <taxon>Desulfobulbales</taxon>
        <taxon>Desulfocapsaceae</taxon>
        <taxon>Desulfopila</taxon>
    </lineage>
</organism>
<sequence>MKLLQLYRIIHIIASISLLPSLACAWTNGLKEAAEAVAKGTALPEQEMMVFINNSEVNLLAQEGKISDFTYASCQDDFFRLNESFADKAVRELGYDPSISNRKFNPGTDTDVNVNARGGKKLTLEDMKKIDDNYQKIVKQHFKSQGLEPPTGRINTETDFMPNPAHTDPAEFQKIVKYINDNGGTAYTDPKAASAQFKLGTTQPMGIDEAASFSSTMKEMADAKIRKANNLRKNAAAIRTTDPGKAEAFEAQARQYDYQASKYHDRIDKLNTHLREQYHLSPPDQTGKGFTKAVKNIDTIGRNPFTAKDASVVNNLHKNALQRSADDMIDTLLEIARKDPAKAGEISRALAQELNSLPPNRAGQAVSRIDDAMKAANPAFAKNVVAEAKAIKQVAAASKWTSFKSGVKNISGINQLSKVSVIMTAGGAVLMAHQGITITLDNVKATDTLWDYFRNCYYHSAWEGTGIGPAFEQAEREEIERYLKEHEAGQDPSMVKHVTLTLLKTSTYMGRDAIVGVLYLPDAIWEYFTEEKAMEGYAKMQNELAAIMRQIVLDRQAFDRVMTDMRKIGLHDSDALPFLNCLCRDCGGSLGGLFNPECTSDIGHGPCQCNGPLTIWKTPLPAGDKEAQYRCFNSVTQMRYNEARAVFDSWTRQLEVENAKSVQGDLESIKADIVAGKAKDDEAVAKDIANQFGAIKDLLLPGDADYVRAMVGPYLENHAVNRLQEGKVDQALKNLDLVLETMGPRSFQEAGRLRQKKAQYQQWKTNWDEKKKKTFPEISENIRTNQLQRARGEIENLEFLMLKAPNSALPPAIHDPAFVSLKERVAALGKKYTETLAATWEKVRSLEKARDRRAAIVVLEKSLKDWEHHQNNKDSLTRQLSYNKSEVQKAEQKKTLGQKYQETGSIDLAIEQYTASLAIQSDASLEETLAGLQKTLEQTANLKNRARGIWNEAEQMQREQKYGDALQKYKAGLAIFKDPVILDRAKKLEKYIELTKASKAQGKPVAKETGTKVVTAPKASPKTVSKSSPAPAKTTSGSVHAVKDVYQAGELIEISYDNLPGNRQDWITLIQKDKPDNTYAEWFYTDGKTSGRHTFKALPAGEYEIRTYHDWPKGGYVVQQRRNLVVVENTPPKAIAKSDVASLIGEWAIVGNGHRGRMLVSEQNGASFSGRVYPDQPPHDSSIKGQISGSMVSFARTGWKNQSPDLRQDFTGTITRSDDGKVTITGTFTQNNQGSYQWTATQIAPVTVASPSPAVQSASPSTNKTSPAPPEQESAAQGWQSITLGNVSFALPSSWKHRTMEEPEVELLHIYWEGDFDSPVHGLSGGIALDWQKSKAEMSGSRPVELSGTTVSWVDDGPAINLLFPAMAGNRGVALIIFRGQGGTTETIDAILKTFRMNGSQ</sequence>
<dbReference type="OrthoDB" id="327733at2"/>
<keyword evidence="2" id="KW-0732">Signal</keyword>
<evidence type="ECO:0000313" key="4">
    <source>
        <dbReference type="Proteomes" id="UP000184603"/>
    </source>
</evidence>
<keyword evidence="4" id="KW-1185">Reference proteome</keyword>
<protein>
    <recommendedName>
        <fullName evidence="5">Tetratricopeptide repeat-containing protein</fullName>
    </recommendedName>
</protein>
<evidence type="ECO:0000256" key="1">
    <source>
        <dbReference type="SAM" id="MobiDB-lite"/>
    </source>
</evidence>
<feature type="region of interest" description="Disordered" evidence="1">
    <location>
        <begin position="1002"/>
        <end position="1037"/>
    </location>
</feature>
<reference evidence="3 4" key="1">
    <citation type="submission" date="2016-12" db="EMBL/GenBank/DDBJ databases">
        <authorList>
            <person name="Song W.-J."/>
            <person name="Kurnit D.M."/>
        </authorList>
    </citation>
    <scope>NUCLEOTIDE SEQUENCE [LARGE SCALE GENOMIC DNA]</scope>
    <source>
        <strain evidence="3 4">DSM 18488</strain>
    </source>
</reference>
<gene>
    <name evidence="3" type="ORF">SAMN02745220_03977</name>
</gene>
<feature type="chain" id="PRO_5012703642" description="Tetratricopeptide repeat-containing protein" evidence="2">
    <location>
        <begin position="26"/>
        <end position="1401"/>
    </location>
</feature>
<evidence type="ECO:0000313" key="3">
    <source>
        <dbReference type="EMBL" id="SHO51360.1"/>
    </source>
</evidence>
<proteinExistence type="predicted"/>
<feature type="compositionally biased region" description="Polar residues" evidence="1">
    <location>
        <begin position="1022"/>
        <end position="1037"/>
    </location>
</feature>
<evidence type="ECO:0008006" key="5">
    <source>
        <dbReference type="Google" id="ProtNLM"/>
    </source>
</evidence>
<feature type="region of interest" description="Disordered" evidence="1">
    <location>
        <begin position="1251"/>
        <end position="1277"/>
    </location>
</feature>
<dbReference type="STRING" id="1121416.SAMN02745220_03977"/>
<dbReference type="Proteomes" id="UP000184603">
    <property type="component" value="Unassembled WGS sequence"/>
</dbReference>
<feature type="compositionally biased region" description="Low complexity" evidence="1">
    <location>
        <begin position="1251"/>
        <end position="1262"/>
    </location>
</feature>
<name>A0A1M7YFG1_9BACT</name>
<evidence type="ECO:0000256" key="2">
    <source>
        <dbReference type="SAM" id="SignalP"/>
    </source>
</evidence>